<dbReference type="SUPFAM" id="SSF54001">
    <property type="entry name" value="Cysteine proteinases"/>
    <property type="match status" value="1"/>
</dbReference>
<evidence type="ECO:0000256" key="2">
    <source>
        <dbReference type="ARBA" id="ARBA00005427"/>
    </source>
</evidence>
<dbReference type="CDD" id="cd02257">
    <property type="entry name" value="Peptidase_C19"/>
    <property type="match status" value="1"/>
</dbReference>
<dbReference type="InterPro" id="IPR018200">
    <property type="entry name" value="USP_CS"/>
</dbReference>
<evidence type="ECO:0000256" key="3">
    <source>
        <dbReference type="ARBA" id="ARBA00012759"/>
    </source>
</evidence>
<dbReference type="InterPro" id="IPR028889">
    <property type="entry name" value="USP"/>
</dbReference>
<name>A0A915HZR2_ROMCU</name>
<evidence type="ECO:0000256" key="1">
    <source>
        <dbReference type="ARBA" id="ARBA00000707"/>
    </source>
</evidence>
<dbReference type="PROSITE" id="PS00973">
    <property type="entry name" value="USP_2"/>
    <property type="match status" value="1"/>
</dbReference>
<comment type="catalytic activity">
    <reaction evidence="1">
        <text>Thiol-dependent hydrolysis of ester, thioester, amide, peptide and isopeptide bonds formed by the C-terminal Gly of ubiquitin (a 76-residue protein attached to proteins as an intracellular targeting signal).</text>
        <dbReference type="EC" id="3.4.19.12"/>
    </reaction>
</comment>
<evidence type="ECO:0000256" key="6">
    <source>
        <dbReference type="ARBA" id="ARBA00022801"/>
    </source>
</evidence>
<organism evidence="10 11">
    <name type="scientific">Romanomermis culicivorax</name>
    <name type="common">Nematode worm</name>
    <dbReference type="NCBI Taxonomy" id="13658"/>
    <lineage>
        <taxon>Eukaryota</taxon>
        <taxon>Metazoa</taxon>
        <taxon>Ecdysozoa</taxon>
        <taxon>Nematoda</taxon>
        <taxon>Enoplea</taxon>
        <taxon>Dorylaimia</taxon>
        <taxon>Mermithida</taxon>
        <taxon>Mermithoidea</taxon>
        <taxon>Mermithidae</taxon>
        <taxon>Romanomermis</taxon>
    </lineage>
</organism>
<dbReference type="Pfam" id="PF00443">
    <property type="entry name" value="UCH"/>
    <property type="match status" value="1"/>
</dbReference>
<proteinExistence type="inferred from homology"/>
<keyword evidence="7" id="KW-0788">Thiol protease</keyword>
<keyword evidence="5" id="KW-0833">Ubl conjugation pathway</keyword>
<dbReference type="EC" id="3.4.19.12" evidence="3"/>
<dbReference type="PANTHER" id="PTHR24006:SF687">
    <property type="entry name" value="UBIQUITIN CARBOXYL-TERMINAL HYDROLASE 10"/>
    <property type="match status" value="1"/>
</dbReference>
<dbReference type="InterPro" id="IPR001394">
    <property type="entry name" value="Peptidase_C19_UCH"/>
</dbReference>
<dbReference type="GO" id="GO:0004843">
    <property type="term" value="F:cysteine-type deubiquitinase activity"/>
    <property type="evidence" value="ECO:0007669"/>
    <property type="project" value="UniProtKB-EC"/>
</dbReference>
<reference evidence="11" key="1">
    <citation type="submission" date="2022-11" db="UniProtKB">
        <authorList>
            <consortium name="WormBaseParasite"/>
        </authorList>
    </citation>
    <scope>IDENTIFICATION</scope>
</reference>
<feature type="domain" description="USP" evidence="9">
    <location>
        <begin position="1"/>
        <end position="250"/>
    </location>
</feature>
<evidence type="ECO:0000256" key="8">
    <source>
        <dbReference type="SAM" id="MobiDB-lite"/>
    </source>
</evidence>
<evidence type="ECO:0000259" key="9">
    <source>
        <dbReference type="PROSITE" id="PS50235"/>
    </source>
</evidence>
<protein>
    <recommendedName>
        <fullName evidence="3">ubiquitinyl hydrolase 1</fullName>
        <ecNumber evidence="3">3.4.19.12</ecNumber>
    </recommendedName>
</protein>
<dbReference type="GO" id="GO:0006508">
    <property type="term" value="P:proteolysis"/>
    <property type="evidence" value="ECO:0007669"/>
    <property type="project" value="UniProtKB-KW"/>
</dbReference>
<comment type="similarity">
    <text evidence="2">Belongs to the peptidase C19 family. USP10 subfamily.</text>
</comment>
<dbReference type="PANTHER" id="PTHR24006">
    <property type="entry name" value="UBIQUITIN CARBOXYL-TERMINAL HYDROLASE"/>
    <property type="match status" value="1"/>
</dbReference>
<dbReference type="InterPro" id="IPR038765">
    <property type="entry name" value="Papain-like_cys_pep_sf"/>
</dbReference>
<evidence type="ECO:0000256" key="4">
    <source>
        <dbReference type="ARBA" id="ARBA00022670"/>
    </source>
</evidence>
<dbReference type="PROSITE" id="PS50235">
    <property type="entry name" value="USP_3"/>
    <property type="match status" value="1"/>
</dbReference>
<dbReference type="Gene3D" id="3.90.70.10">
    <property type="entry name" value="Cysteine proteinases"/>
    <property type="match status" value="1"/>
</dbReference>
<feature type="region of interest" description="Disordered" evidence="8">
    <location>
        <begin position="23"/>
        <end position="45"/>
    </location>
</feature>
<accession>A0A915HZR2</accession>
<keyword evidence="10" id="KW-1185">Reference proteome</keyword>
<dbReference type="AlphaFoldDB" id="A0A915HZR2"/>
<evidence type="ECO:0000256" key="5">
    <source>
        <dbReference type="ARBA" id="ARBA00022786"/>
    </source>
</evidence>
<dbReference type="InterPro" id="IPR050164">
    <property type="entry name" value="Peptidase_C19"/>
</dbReference>
<dbReference type="Proteomes" id="UP000887565">
    <property type="component" value="Unplaced"/>
</dbReference>
<dbReference type="GO" id="GO:0005634">
    <property type="term" value="C:nucleus"/>
    <property type="evidence" value="ECO:0007669"/>
    <property type="project" value="TreeGrafter"/>
</dbReference>
<dbReference type="GO" id="GO:0005829">
    <property type="term" value="C:cytosol"/>
    <property type="evidence" value="ECO:0007669"/>
    <property type="project" value="TreeGrafter"/>
</dbReference>
<evidence type="ECO:0000313" key="11">
    <source>
        <dbReference type="WBParaSite" id="nRc.2.0.1.t06929-RA"/>
    </source>
</evidence>
<dbReference type="WBParaSite" id="nRc.2.0.1.t06929-RA">
    <property type="protein sequence ID" value="nRc.2.0.1.t06929-RA"/>
    <property type="gene ID" value="nRc.2.0.1.g06929"/>
</dbReference>
<evidence type="ECO:0000313" key="10">
    <source>
        <dbReference type="Proteomes" id="UP000887565"/>
    </source>
</evidence>
<evidence type="ECO:0000256" key="7">
    <source>
        <dbReference type="ARBA" id="ARBA00022807"/>
    </source>
</evidence>
<keyword evidence="4" id="KW-0645">Protease</keyword>
<sequence length="300" mass="33911">MNININKISIIQHQQSFVFSVHIPKDTNGGDSNQNGLENGEDDGQEWQQVGPNKKAMVTRSSKLSSSPIANIFSGLLRNTVQPAASKVTANLESFFVLPLDIQADEVNSIPTALHKMHRETIKTTNKAKNEITILKRTTFQELPSVLILQLKYFVCNNEGNVKKLKKSIEYGIDLSIDRNMLTLANNTKLDRYSRSYKLFAVVYHHGDRIEKGHYTADIFHGGFWVNVDDTRITPVNESHILSLDFFKKVVFSSMLITCEILLIINDCVHICFLHIQNIKGRQKSVSAHLKSETHYGDAQ</sequence>
<dbReference type="GO" id="GO:0016579">
    <property type="term" value="P:protein deubiquitination"/>
    <property type="evidence" value="ECO:0007669"/>
    <property type="project" value="InterPro"/>
</dbReference>
<keyword evidence="6" id="KW-0378">Hydrolase</keyword>